<evidence type="ECO:0000313" key="12">
    <source>
        <dbReference type="EMBL" id="OXS79162.1"/>
    </source>
</evidence>
<comment type="subunit">
    <text evidence="10">Homodimer.</text>
</comment>
<dbReference type="RefSeq" id="WP_045850724.1">
    <property type="nucleotide sequence ID" value="NZ_FTLX01000002.1"/>
</dbReference>
<evidence type="ECO:0000313" key="13">
    <source>
        <dbReference type="EMBL" id="SIQ33505.1"/>
    </source>
</evidence>
<dbReference type="InterPro" id="IPR036291">
    <property type="entry name" value="NAD(P)-bd_dom_sf"/>
</dbReference>
<feature type="domain" description="NAD-dependent epimerase/dehydratase" evidence="11">
    <location>
        <begin position="3"/>
        <end position="260"/>
    </location>
</feature>
<dbReference type="EC" id="5.1.3.2" evidence="5 10"/>
<dbReference type="OrthoDB" id="9801785at2"/>
<dbReference type="Proteomes" id="UP000186385">
    <property type="component" value="Unassembled WGS sequence"/>
</dbReference>
<reference evidence="12" key="3">
    <citation type="submission" date="2017-03" db="EMBL/GenBank/DDBJ databases">
        <authorList>
            <person name="Dastager S.G."/>
            <person name="Neurgaonkar P.S."/>
            <person name="Dharne M.S."/>
        </authorList>
    </citation>
    <scope>NUCLEOTIDE SEQUENCE</scope>
    <source>
        <strain evidence="12">DSM 25145</strain>
    </source>
</reference>
<name>A0A1N6RX99_9BACI</name>
<dbReference type="STRING" id="1017273.SAMN05443094_102246"/>
<dbReference type="SUPFAM" id="SSF51735">
    <property type="entry name" value="NAD(P)-binding Rossmann-fold domains"/>
    <property type="match status" value="1"/>
</dbReference>
<dbReference type="NCBIfam" id="TIGR01179">
    <property type="entry name" value="galE"/>
    <property type="match status" value="1"/>
</dbReference>
<dbReference type="Proteomes" id="UP000215545">
    <property type="component" value="Unassembled WGS sequence"/>
</dbReference>
<dbReference type="PANTHER" id="PTHR43725:SF47">
    <property type="entry name" value="UDP-GLUCOSE 4-EPIMERASE"/>
    <property type="match status" value="1"/>
</dbReference>
<dbReference type="UniPathway" id="UPA00214"/>
<organism evidence="13 14">
    <name type="scientific">Domibacillus enclensis</name>
    <dbReference type="NCBI Taxonomy" id="1017273"/>
    <lineage>
        <taxon>Bacteria</taxon>
        <taxon>Bacillati</taxon>
        <taxon>Bacillota</taxon>
        <taxon>Bacilli</taxon>
        <taxon>Bacillales</taxon>
        <taxon>Bacillaceae</taxon>
        <taxon>Domibacillus</taxon>
    </lineage>
</organism>
<dbReference type="GO" id="GO:0005829">
    <property type="term" value="C:cytosol"/>
    <property type="evidence" value="ECO:0007669"/>
    <property type="project" value="TreeGrafter"/>
</dbReference>
<evidence type="ECO:0000256" key="1">
    <source>
        <dbReference type="ARBA" id="ARBA00000083"/>
    </source>
</evidence>
<protein>
    <recommendedName>
        <fullName evidence="6 10">UDP-glucose 4-epimerase</fullName>
        <ecNumber evidence="5 10">5.1.3.2</ecNumber>
    </recommendedName>
</protein>
<dbReference type="InterPro" id="IPR005886">
    <property type="entry name" value="UDP_G4E"/>
</dbReference>
<keyword evidence="10" id="KW-0119">Carbohydrate metabolism</keyword>
<keyword evidence="9 10" id="KW-0413">Isomerase</keyword>
<gene>
    <name evidence="12" type="ORF">B1B05_05145</name>
    <name evidence="13" type="ORF">SAMN05443094_102246</name>
</gene>
<dbReference type="Gene3D" id="3.90.25.10">
    <property type="entry name" value="UDP-galactose 4-epimerase, domain 1"/>
    <property type="match status" value="1"/>
</dbReference>
<dbReference type="PANTHER" id="PTHR43725">
    <property type="entry name" value="UDP-GLUCOSE 4-EPIMERASE"/>
    <property type="match status" value="1"/>
</dbReference>
<proteinExistence type="inferred from homology"/>
<evidence type="ECO:0000256" key="4">
    <source>
        <dbReference type="ARBA" id="ARBA00007637"/>
    </source>
</evidence>
<reference evidence="15" key="2">
    <citation type="submission" date="2017-03" db="EMBL/GenBank/DDBJ databases">
        <title>Bacillus sp. V-88(T) DSM27956, whole genome shotgun sequencing project.</title>
        <authorList>
            <person name="Dastager S.G."/>
            <person name="Neurgaonkar P.S."/>
            <person name="Dharne M.S."/>
        </authorList>
    </citation>
    <scope>NUCLEOTIDE SEQUENCE [LARGE SCALE GENOMIC DNA]</scope>
    <source>
        <strain evidence="15">DSM 25145</strain>
    </source>
</reference>
<evidence type="ECO:0000256" key="8">
    <source>
        <dbReference type="ARBA" id="ARBA00023144"/>
    </source>
</evidence>
<dbReference type="Pfam" id="PF01370">
    <property type="entry name" value="Epimerase"/>
    <property type="match status" value="1"/>
</dbReference>
<evidence type="ECO:0000256" key="9">
    <source>
        <dbReference type="ARBA" id="ARBA00023235"/>
    </source>
</evidence>
<dbReference type="InterPro" id="IPR001509">
    <property type="entry name" value="Epimerase_deHydtase"/>
</dbReference>
<dbReference type="Gene3D" id="3.40.50.720">
    <property type="entry name" value="NAD(P)-binding Rossmann-like Domain"/>
    <property type="match status" value="1"/>
</dbReference>
<evidence type="ECO:0000256" key="7">
    <source>
        <dbReference type="ARBA" id="ARBA00023027"/>
    </source>
</evidence>
<dbReference type="EMBL" id="FTLX01000002">
    <property type="protein sequence ID" value="SIQ33505.1"/>
    <property type="molecule type" value="Genomic_DNA"/>
</dbReference>
<dbReference type="AlphaFoldDB" id="A0A1N6RX99"/>
<evidence type="ECO:0000256" key="6">
    <source>
        <dbReference type="ARBA" id="ARBA00018569"/>
    </source>
</evidence>
<evidence type="ECO:0000313" key="14">
    <source>
        <dbReference type="Proteomes" id="UP000186385"/>
    </source>
</evidence>
<evidence type="ECO:0000256" key="2">
    <source>
        <dbReference type="ARBA" id="ARBA00001911"/>
    </source>
</evidence>
<dbReference type="NCBIfam" id="NF007956">
    <property type="entry name" value="PRK10675.1"/>
    <property type="match status" value="1"/>
</dbReference>
<evidence type="ECO:0000313" key="15">
    <source>
        <dbReference type="Proteomes" id="UP000215545"/>
    </source>
</evidence>
<comment type="catalytic activity">
    <reaction evidence="1 10">
        <text>UDP-alpha-D-glucose = UDP-alpha-D-galactose</text>
        <dbReference type="Rhea" id="RHEA:22168"/>
        <dbReference type="ChEBI" id="CHEBI:58885"/>
        <dbReference type="ChEBI" id="CHEBI:66914"/>
        <dbReference type="EC" id="5.1.3.2"/>
    </reaction>
</comment>
<comment type="cofactor">
    <cofactor evidence="2 10">
        <name>NAD(+)</name>
        <dbReference type="ChEBI" id="CHEBI:57540"/>
    </cofactor>
</comment>
<accession>A0A1N6RX99</accession>
<dbReference type="GO" id="GO:0003978">
    <property type="term" value="F:UDP-glucose 4-epimerase activity"/>
    <property type="evidence" value="ECO:0007669"/>
    <property type="project" value="UniProtKB-UniRule"/>
</dbReference>
<evidence type="ECO:0000256" key="10">
    <source>
        <dbReference type="RuleBase" id="RU366046"/>
    </source>
</evidence>
<keyword evidence="7 10" id="KW-0520">NAD</keyword>
<evidence type="ECO:0000256" key="5">
    <source>
        <dbReference type="ARBA" id="ARBA00013189"/>
    </source>
</evidence>
<evidence type="ECO:0000259" key="11">
    <source>
        <dbReference type="Pfam" id="PF01370"/>
    </source>
</evidence>
<keyword evidence="15" id="KW-1185">Reference proteome</keyword>
<comment type="similarity">
    <text evidence="4 10">Belongs to the NAD(P)-dependent epimerase/dehydratase family.</text>
</comment>
<comment type="pathway">
    <text evidence="3 10">Carbohydrate metabolism; galactose metabolism.</text>
</comment>
<dbReference type="CDD" id="cd05247">
    <property type="entry name" value="UDP_G4E_1_SDR_e"/>
    <property type="match status" value="1"/>
</dbReference>
<evidence type="ECO:0000256" key="3">
    <source>
        <dbReference type="ARBA" id="ARBA00004947"/>
    </source>
</evidence>
<keyword evidence="8" id="KW-0299">Galactose metabolism</keyword>
<sequence>MAILVTGGAGYIGSHTCVELLEAGHDVVVIDNLSNSSLEVIHRVQKMTGKTVAFYEGDLVNRPLLEQVFARHPIEAVVHFAGLKAVGESVEKPNWYYYTNLISTLHLLQVMEKYAVRKLVFSSSATVYGASSDMPIRENANRQAVNPYGRTKLMIEEMLEDHYRANPDWRFVILRYFNPIGAHPSGFIGEDPAGQPNNLMPYVTQVAVKKRPVLHVFGQDYPTPDGTGVRDYIHVVDLAAGHIQALKKTDEPGCFAYNLGTGRGYSVLEVIRTFEEATGQSVPYRMQARRQGDAAVCYADAEKAKRELNWEAVRSLQDMCRDAWRWQVRNPNGYGKNEYLKSSG</sequence>
<dbReference type="EMBL" id="MWSK01000002">
    <property type="protein sequence ID" value="OXS79162.1"/>
    <property type="molecule type" value="Genomic_DNA"/>
</dbReference>
<reference evidence="13 14" key="1">
    <citation type="submission" date="2017-01" db="EMBL/GenBank/DDBJ databases">
        <authorList>
            <person name="Mah S.A."/>
            <person name="Swanson W.J."/>
            <person name="Moy G.W."/>
            <person name="Vacquier V.D."/>
        </authorList>
    </citation>
    <scope>NUCLEOTIDE SEQUENCE [LARGE SCALE GENOMIC DNA]</scope>
    <source>
        <strain evidence="13 14">NIO-1016</strain>
    </source>
</reference>
<dbReference type="GO" id="GO:0006012">
    <property type="term" value="P:galactose metabolic process"/>
    <property type="evidence" value="ECO:0007669"/>
    <property type="project" value="UniProtKB-UniPathway"/>
</dbReference>